<evidence type="ECO:0000313" key="2">
    <source>
        <dbReference type="Proteomes" id="UP000886689"/>
    </source>
</evidence>
<protein>
    <submittedName>
        <fullName evidence="1">NRDE family protein</fullName>
    </submittedName>
</protein>
<evidence type="ECO:0000313" key="1">
    <source>
        <dbReference type="EMBL" id="MBK8522656.1"/>
    </source>
</evidence>
<dbReference type="AlphaFoldDB" id="A0A9D7PNY4"/>
<comment type="caution">
    <text evidence="1">The sequence shown here is derived from an EMBL/GenBank/DDBJ whole genome shotgun (WGS) entry which is preliminary data.</text>
</comment>
<proteinExistence type="predicted"/>
<dbReference type="Proteomes" id="UP000886689">
    <property type="component" value="Unassembled WGS sequence"/>
</dbReference>
<organism evidence="1 2">
    <name type="scientific">Candidatus Proximibacter danicus</name>
    <dbReference type="NCBI Taxonomy" id="2954365"/>
    <lineage>
        <taxon>Bacteria</taxon>
        <taxon>Pseudomonadati</taxon>
        <taxon>Pseudomonadota</taxon>
        <taxon>Betaproteobacteria</taxon>
        <taxon>Candidatus Proximibacter</taxon>
    </lineage>
</organism>
<dbReference type="EMBL" id="JADJUC010000001">
    <property type="protein sequence ID" value="MBK8522656.1"/>
    <property type="molecule type" value="Genomic_DNA"/>
</dbReference>
<dbReference type="PANTHER" id="PTHR17985:SF8">
    <property type="entry name" value="TRANSPORT AND GOLGI ORGANIZATION PROTEIN 2 HOMOLOG"/>
    <property type="match status" value="1"/>
</dbReference>
<dbReference type="PANTHER" id="PTHR17985">
    <property type="entry name" value="SER/THR-RICH PROTEIN T10 IN DGCR REGION"/>
    <property type="match status" value="1"/>
</dbReference>
<reference evidence="1" key="1">
    <citation type="submission" date="2020-10" db="EMBL/GenBank/DDBJ databases">
        <title>Connecting structure to function with the recovery of over 1000 high-quality activated sludge metagenome-assembled genomes encoding full-length rRNA genes using long-read sequencing.</title>
        <authorList>
            <person name="Singleton C.M."/>
            <person name="Petriglieri F."/>
            <person name="Kristensen J.M."/>
            <person name="Kirkegaard R.H."/>
            <person name="Michaelsen T.Y."/>
            <person name="Andersen M.H."/>
            <person name="Karst S.M."/>
            <person name="Dueholm M.S."/>
            <person name="Nielsen P.H."/>
            <person name="Albertsen M."/>
        </authorList>
    </citation>
    <scope>NUCLEOTIDE SEQUENCE</scope>
    <source>
        <strain evidence="1">Hirt_18-Q3-R61-65_BATAC.395</strain>
    </source>
</reference>
<gene>
    <name evidence="1" type="ORF">IPL58_00085</name>
</gene>
<dbReference type="Pfam" id="PF05742">
    <property type="entry name" value="TANGO2"/>
    <property type="match status" value="1"/>
</dbReference>
<sequence>MCLILLAWQVHPAYPLVVAANRDEFLARLTAAAAAWPDAPQIIAGRDLEAGGTWLGVSTAGRFAAVTNVREPGQAAGQHSRGHLTRDFLLGTTAAGHYLGNLDGKAYAGFNLLLYDGQALWYGSNRGDPGRSLPPGIYGVSNHLLDTPWPKLASAKARFTQALPGLPLENPFFDLLADDEIAADAQLPATGVSLEWERRLSAIFVRSTDYGTRASSLLTIAADGSGTLHERSFGAEGARIGQTAINFGGSLAKAKNAR</sequence>
<accession>A0A9D7PNY4</accession>
<name>A0A9D7PNY4_9PROT</name>
<dbReference type="InterPro" id="IPR008551">
    <property type="entry name" value="TANGO2"/>
</dbReference>